<evidence type="ECO:0000256" key="3">
    <source>
        <dbReference type="ARBA" id="ARBA00022475"/>
    </source>
</evidence>
<evidence type="ECO:0000256" key="5">
    <source>
        <dbReference type="ARBA" id="ARBA00022989"/>
    </source>
</evidence>
<accession>A0ABR2H7G7</accession>
<keyword evidence="4 7" id="KW-0812">Transmembrane</keyword>
<proteinExistence type="inferred from homology"/>
<feature type="transmembrane region" description="Helical" evidence="7">
    <location>
        <begin position="17"/>
        <end position="38"/>
    </location>
</feature>
<sequence>MGIGIGTLFKLPLTQSGIISCGFSICGIAAILSACLLFESSGAEISLACVFAIVGGFLDVAIYPSLYSIKEKLGFDDKNFGITAGVQ</sequence>
<reference evidence="8 9" key="1">
    <citation type="submission" date="2024-04" db="EMBL/GenBank/DDBJ databases">
        <title>Tritrichomonas musculus Genome.</title>
        <authorList>
            <person name="Alves-Ferreira E."/>
            <person name="Grigg M."/>
            <person name="Lorenzi H."/>
            <person name="Galac M."/>
        </authorList>
    </citation>
    <scope>NUCLEOTIDE SEQUENCE [LARGE SCALE GENOMIC DNA]</scope>
    <source>
        <strain evidence="8 9">EAF2021</strain>
    </source>
</reference>
<dbReference type="PANTHER" id="PTHR30106:SF2">
    <property type="entry name" value="UPF0324 INNER MEMBRANE PROTEIN YEIH"/>
    <property type="match status" value="1"/>
</dbReference>
<evidence type="ECO:0000256" key="4">
    <source>
        <dbReference type="ARBA" id="ARBA00022692"/>
    </source>
</evidence>
<feature type="transmembrane region" description="Helical" evidence="7">
    <location>
        <begin position="45"/>
        <end position="66"/>
    </location>
</feature>
<organism evidence="8 9">
    <name type="scientific">Tritrichomonas musculus</name>
    <dbReference type="NCBI Taxonomy" id="1915356"/>
    <lineage>
        <taxon>Eukaryota</taxon>
        <taxon>Metamonada</taxon>
        <taxon>Parabasalia</taxon>
        <taxon>Tritrichomonadida</taxon>
        <taxon>Tritrichomonadidae</taxon>
        <taxon>Tritrichomonas</taxon>
    </lineage>
</organism>
<dbReference type="PANTHER" id="PTHR30106">
    <property type="entry name" value="INNER MEMBRANE PROTEIN YEIH-RELATED"/>
    <property type="match status" value="1"/>
</dbReference>
<evidence type="ECO:0000256" key="7">
    <source>
        <dbReference type="SAM" id="Phobius"/>
    </source>
</evidence>
<keyword evidence="5 7" id="KW-1133">Transmembrane helix</keyword>
<gene>
    <name evidence="8" type="ORF">M9Y10_026740</name>
</gene>
<keyword evidence="9" id="KW-1185">Reference proteome</keyword>
<dbReference type="Pfam" id="PF03601">
    <property type="entry name" value="Cons_hypoth698"/>
    <property type="match status" value="1"/>
</dbReference>
<keyword evidence="3" id="KW-1003">Cell membrane</keyword>
<keyword evidence="6 7" id="KW-0472">Membrane</keyword>
<evidence type="ECO:0000313" key="9">
    <source>
        <dbReference type="Proteomes" id="UP001470230"/>
    </source>
</evidence>
<dbReference type="Proteomes" id="UP001470230">
    <property type="component" value="Unassembled WGS sequence"/>
</dbReference>
<comment type="caution">
    <text evidence="8">The sequence shown here is derived from an EMBL/GenBank/DDBJ whole genome shotgun (WGS) entry which is preliminary data.</text>
</comment>
<protein>
    <submittedName>
        <fullName evidence="8">Uncharacterized protein</fullName>
    </submittedName>
</protein>
<evidence type="ECO:0000313" key="8">
    <source>
        <dbReference type="EMBL" id="KAK8841791.1"/>
    </source>
</evidence>
<evidence type="ECO:0000256" key="6">
    <source>
        <dbReference type="ARBA" id="ARBA00023136"/>
    </source>
</evidence>
<dbReference type="EMBL" id="JAPFFF010000040">
    <property type="protein sequence ID" value="KAK8841791.1"/>
    <property type="molecule type" value="Genomic_DNA"/>
</dbReference>
<comment type="subcellular location">
    <subcellularLocation>
        <location evidence="1">Cell membrane</location>
        <topology evidence="1">Multi-pass membrane protein</topology>
    </subcellularLocation>
</comment>
<name>A0ABR2H7G7_9EUKA</name>
<comment type="similarity">
    <text evidence="2">Belongs to the UPF0324 family.</text>
</comment>
<evidence type="ECO:0000256" key="1">
    <source>
        <dbReference type="ARBA" id="ARBA00004651"/>
    </source>
</evidence>
<evidence type="ECO:0000256" key="2">
    <source>
        <dbReference type="ARBA" id="ARBA00007977"/>
    </source>
</evidence>
<dbReference type="InterPro" id="IPR018383">
    <property type="entry name" value="UPF0324_pro"/>
</dbReference>